<proteinExistence type="predicted"/>
<dbReference type="EMBL" id="JACGWO010000004">
    <property type="protein sequence ID" value="KAK4428489.1"/>
    <property type="molecule type" value="Genomic_DNA"/>
</dbReference>
<evidence type="ECO:0000313" key="2">
    <source>
        <dbReference type="EMBL" id="KAK4428489.1"/>
    </source>
</evidence>
<name>A0AAE1YEA0_9LAMI</name>
<comment type="caution">
    <text evidence="2">The sequence shown here is derived from an EMBL/GenBank/DDBJ whole genome shotgun (WGS) entry which is preliminary data.</text>
</comment>
<keyword evidence="3" id="KW-1185">Reference proteome</keyword>
<protein>
    <submittedName>
        <fullName evidence="2">Uncharacterized protein</fullName>
    </submittedName>
</protein>
<organism evidence="2 3">
    <name type="scientific">Sesamum alatum</name>
    <dbReference type="NCBI Taxonomy" id="300844"/>
    <lineage>
        <taxon>Eukaryota</taxon>
        <taxon>Viridiplantae</taxon>
        <taxon>Streptophyta</taxon>
        <taxon>Embryophyta</taxon>
        <taxon>Tracheophyta</taxon>
        <taxon>Spermatophyta</taxon>
        <taxon>Magnoliopsida</taxon>
        <taxon>eudicotyledons</taxon>
        <taxon>Gunneridae</taxon>
        <taxon>Pentapetalae</taxon>
        <taxon>asterids</taxon>
        <taxon>lamiids</taxon>
        <taxon>Lamiales</taxon>
        <taxon>Pedaliaceae</taxon>
        <taxon>Sesamum</taxon>
    </lineage>
</organism>
<dbReference type="Proteomes" id="UP001293254">
    <property type="component" value="Unassembled WGS sequence"/>
</dbReference>
<evidence type="ECO:0000313" key="3">
    <source>
        <dbReference type="Proteomes" id="UP001293254"/>
    </source>
</evidence>
<dbReference type="AlphaFoldDB" id="A0AAE1YEA0"/>
<feature type="compositionally biased region" description="Basic and acidic residues" evidence="1">
    <location>
        <begin position="64"/>
        <end position="80"/>
    </location>
</feature>
<gene>
    <name evidence="2" type="ORF">Salat_1148500</name>
</gene>
<reference evidence="2" key="1">
    <citation type="submission" date="2020-06" db="EMBL/GenBank/DDBJ databases">
        <authorList>
            <person name="Li T."/>
            <person name="Hu X."/>
            <person name="Zhang T."/>
            <person name="Song X."/>
            <person name="Zhang H."/>
            <person name="Dai N."/>
            <person name="Sheng W."/>
            <person name="Hou X."/>
            <person name="Wei L."/>
        </authorList>
    </citation>
    <scope>NUCLEOTIDE SEQUENCE</scope>
    <source>
        <strain evidence="2">3651</strain>
        <tissue evidence="2">Leaf</tissue>
    </source>
</reference>
<sequence length="147" mass="15785">MAQGMNGPVGGERMDYPIEVGKQVLQAQVVYRGDSVGEVYGLRGANASISSSRNYSRFGGDDGAGERDPEGGGENNEPRCSKYHLLPVVVDSLEQVSTIDPTLIECPSFLMQHPGAGSLPHDAEAVELVVAYELQRGRGLTGFLYLR</sequence>
<feature type="region of interest" description="Disordered" evidence="1">
    <location>
        <begin position="50"/>
        <end position="80"/>
    </location>
</feature>
<evidence type="ECO:0000256" key="1">
    <source>
        <dbReference type="SAM" id="MobiDB-lite"/>
    </source>
</evidence>
<accession>A0AAE1YEA0</accession>
<reference evidence="2" key="2">
    <citation type="journal article" date="2024" name="Plant">
        <title>Genomic evolution and insights into agronomic trait innovations of Sesamum species.</title>
        <authorList>
            <person name="Miao H."/>
            <person name="Wang L."/>
            <person name="Qu L."/>
            <person name="Liu H."/>
            <person name="Sun Y."/>
            <person name="Le M."/>
            <person name="Wang Q."/>
            <person name="Wei S."/>
            <person name="Zheng Y."/>
            <person name="Lin W."/>
            <person name="Duan Y."/>
            <person name="Cao H."/>
            <person name="Xiong S."/>
            <person name="Wang X."/>
            <person name="Wei L."/>
            <person name="Li C."/>
            <person name="Ma Q."/>
            <person name="Ju M."/>
            <person name="Zhao R."/>
            <person name="Li G."/>
            <person name="Mu C."/>
            <person name="Tian Q."/>
            <person name="Mei H."/>
            <person name="Zhang T."/>
            <person name="Gao T."/>
            <person name="Zhang H."/>
        </authorList>
    </citation>
    <scope>NUCLEOTIDE SEQUENCE</scope>
    <source>
        <strain evidence="2">3651</strain>
    </source>
</reference>